<dbReference type="RefSeq" id="WP_221023608.1">
    <property type="nucleotide sequence ID" value="NZ_JAIEZQ010000001.1"/>
</dbReference>
<dbReference type="GO" id="GO:0016757">
    <property type="term" value="F:glycosyltransferase activity"/>
    <property type="evidence" value="ECO:0007669"/>
    <property type="project" value="UniProtKB-KW"/>
</dbReference>
<dbReference type="Proteomes" id="UP000754710">
    <property type="component" value="Unassembled WGS sequence"/>
</dbReference>
<reference evidence="5 6" key="1">
    <citation type="submission" date="2021-08" db="EMBL/GenBank/DDBJ databases">
        <title>Nocardioides bacterium WL0053 sp. nov., isolated from the sediment.</title>
        <authorList>
            <person name="Wang L."/>
            <person name="Zhang D."/>
            <person name="Zhang A."/>
        </authorList>
    </citation>
    <scope>NUCLEOTIDE SEQUENCE [LARGE SCALE GENOMIC DNA]</scope>
    <source>
        <strain evidence="5 6">WL0053</strain>
    </source>
</reference>
<dbReference type="InterPro" id="IPR029057">
    <property type="entry name" value="PRTase-like"/>
</dbReference>
<dbReference type="Gene3D" id="3.40.50.1820">
    <property type="entry name" value="alpha/beta hydrolase"/>
    <property type="match status" value="1"/>
</dbReference>
<keyword evidence="2" id="KW-0378">Hydrolase</keyword>
<dbReference type="PANTHER" id="PTHR22946:SF9">
    <property type="entry name" value="POLYKETIDE TRANSFERASE AF380"/>
    <property type="match status" value="1"/>
</dbReference>
<dbReference type="CDD" id="cd06223">
    <property type="entry name" value="PRTases_typeI"/>
    <property type="match status" value="1"/>
</dbReference>
<dbReference type="EMBL" id="JAIEZQ010000001">
    <property type="protein sequence ID" value="MBY9073858.1"/>
    <property type="molecule type" value="Genomic_DNA"/>
</dbReference>
<keyword evidence="5" id="KW-0328">Glycosyltransferase</keyword>
<dbReference type="InterPro" id="IPR029058">
    <property type="entry name" value="AB_hydrolase_fold"/>
</dbReference>
<evidence type="ECO:0000313" key="5">
    <source>
        <dbReference type="EMBL" id="MBY9073858.1"/>
    </source>
</evidence>
<protein>
    <submittedName>
        <fullName evidence="5">Phosphoribosyltransferase</fullName>
    </submittedName>
</protein>
<proteinExistence type="inferred from homology"/>
<accession>A0ABS7RFP7</accession>
<dbReference type="Gene3D" id="3.30.1310.20">
    <property type="entry name" value="PRTase-like"/>
    <property type="match status" value="1"/>
</dbReference>
<organism evidence="5 6">
    <name type="scientific">Nocardioides jiangsuensis</name>
    <dbReference type="NCBI Taxonomy" id="2866161"/>
    <lineage>
        <taxon>Bacteria</taxon>
        <taxon>Bacillati</taxon>
        <taxon>Actinomycetota</taxon>
        <taxon>Actinomycetes</taxon>
        <taxon>Propionibacteriales</taxon>
        <taxon>Nocardioidaceae</taxon>
        <taxon>Nocardioides</taxon>
    </lineage>
</organism>
<dbReference type="Gene3D" id="3.40.50.2020">
    <property type="match status" value="1"/>
</dbReference>
<keyword evidence="6" id="KW-1185">Reference proteome</keyword>
<evidence type="ECO:0000259" key="4">
    <source>
        <dbReference type="Pfam" id="PF00156"/>
    </source>
</evidence>
<evidence type="ECO:0000256" key="2">
    <source>
        <dbReference type="ARBA" id="ARBA00022801"/>
    </source>
</evidence>
<feature type="domain" description="Phosphoribosyltransferase" evidence="4">
    <location>
        <begin position="14"/>
        <end position="172"/>
    </location>
</feature>
<evidence type="ECO:0000256" key="3">
    <source>
        <dbReference type="SAM" id="MobiDB-lite"/>
    </source>
</evidence>
<dbReference type="SUPFAM" id="SSF53474">
    <property type="entry name" value="alpha/beta-Hydrolases"/>
    <property type="match status" value="1"/>
</dbReference>
<comment type="caution">
    <text evidence="5">The sequence shown here is derived from an EMBL/GenBank/DDBJ whole genome shotgun (WGS) entry which is preliminary data.</text>
</comment>
<feature type="compositionally biased region" description="Low complexity" evidence="3">
    <location>
        <begin position="214"/>
        <end position="228"/>
    </location>
</feature>
<dbReference type="PANTHER" id="PTHR22946">
    <property type="entry name" value="DIENELACTONE HYDROLASE DOMAIN-CONTAINING PROTEIN-RELATED"/>
    <property type="match status" value="1"/>
</dbReference>
<comment type="similarity">
    <text evidence="1">Belongs to the AB hydrolase superfamily.</text>
</comment>
<dbReference type="InterPro" id="IPR050261">
    <property type="entry name" value="FrsA_esterase"/>
</dbReference>
<dbReference type="InterPro" id="IPR000836">
    <property type="entry name" value="PRTase_dom"/>
</dbReference>
<dbReference type="Pfam" id="PF00156">
    <property type="entry name" value="Pribosyltran"/>
    <property type="match status" value="1"/>
</dbReference>
<keyword evidence="5" id="KW-0808">Transferase</keyword>
<evidence type="ECO:0000256" key="1">
    <source>
        <dbReference type="ARBA" id="ARBA00008645"/>
    </source>
</evidence>
<dbReference type="SUPFAM" id="SSF53271">
    <property type="entry name" value="PRTase-like"/>
    <property type="match status" value="1"/>
</dbReference>
<name>A0ABS7RFP7_9ACTN</name>
<evidence type="ECO:0000313" key="6">
    <source>
        <dbReference type="Proteomes" id="UP000754710"/>
    </source>
</evidence>
<gene>
    <name evidence="5" type="ORF">K1X13_03390</name>
</gene>
<feature type="region of interest" description="Disordered" evidence="3">
    <location>
        <begin position="214"/>
        <end position="237"/>
    </location>
</feature>
<sequence>MYSDRRDAGRQLASHLAHLKGAGTVVLGLPRGGVPVAAEVATALGAPLDVILVRKLGVPFQPELAWGAIGEGGVRVINPDVLQMAHVSEPEMASVERRERASLEHRARLFRAGRPPRPLAGSTAVVVDDGLATGATAMAACEVARAHGATRVVLAVPVGPPECERRFHDRVDEVVCPWQPQGFAAIGQFYRDFRQVSDQEVVDLLARAAAAETGQTPAAGSAASGTAPVHVGPSDEEVRIPAGGVELPGRLTIPDGARGVVLFAHGSGSSRHSPRNRYVADVLHRAGLGTLLFDLLTAREEGDRGLVFDIDLLSGRLGDATEWVRKQPAAAGLPIGIFGASTGAAAALWTAADLPETVAAVVSRGGRPDLALPRLHEVRAPTLLVVGGYDGVVLDLNRRAQQYLECENRLSVVPGATHLFEEPGTLAEAAGLARDWFSEHLVPDAPS</sequence>